<dbReference type="Pfam" id="PF19700">
    <property type="entry name" value="DUF6198"/>
    <property type="match status" value="1"/>
</dbReference>
<organism evidence="2 3">
    <name type="scientific">Microlunatus flavus</name>
    <dbReference type="NCBI Taxonomy" id="1036181"/>
    <lineage>
        <taxon>Bacteria</taxon>
        <taxon>Bacillati</taxon>
        <taxon>Actinomycetota</taxon>
        <taxon>Actinomycetes</taxon>
        <taxon>Propionibacteriales</taxon>
        <taxon>Propionibacteriaceae</taxon>
        <taxon>Microlunatus</taxon>
    </lineage>
</organism>
<accession>A0A1H9L9H6</accession>
<evidence type="ECO:0000313" key="3">
    <source>
        <dbReference type="Proteomes" id="UP000198504"/>
    </source>
</evidence>
<dbReference type="PANTHER" id="PTHR40078:SF1">
    <property type="entry name" value="INTEGRAL MEMBRANE PROTEIN"/>
    <property type="match status" value="1"/>
</dbReference>
<dbReference type="Proteomes" id="UP000198504">
    <property type="component" value="Unassembled WGS sequence"/>
</dbReference>
<evidence type="ECO:0000256" key="1">
    <source>
        <dbReference type="SAM" id="Phobius"/>
    </source>
</evidence>
<feature type="transmembrane region" description="Helical" evidence="1">
    <location>
        <begin position="71"/>
        <end position="91"/>
    </location>
</feature>
<keyword evidence="1" id="KW-0812">Transmembrane</keyword>
<feature type="transmembrane region" description="Helical" evidence="1">
    <location>
        <begin position="42"/>
        <end position="59"/>
    </location>
</feature>
<gene>
    <name evidence="2" type="ORF">SAMN05421756_108210</name>
</gene>
<protein>
    <submittedName>
        <fullName evidence="2">Uncharacterized membrane protein YczE</fullName>
    </submittedName>
</protein>
<keyword evidence="3" id="KW-1185">Reference proteome</keyword>
<feature type="transmembrane region" description="Helical" evidence="1">
    <location>
        <begin position="137"/>
        <end position="157"/>
    </location>
</feature>
<dbReference type="AlphaFoldDB" id="A0A1H9L9H6"/>
<evidence type="ECO:0000313" key="2">
    <source>
        <dbReference type="EMBL" id="SER07795.1"/>
    </source>
</evidence>
<dbReference type="PANTHER" id="PTHR40078">
    <property type="entry name" value="INTEGRAL MEMBRANE PROTEIN-RELATED"/>
    <property type="match status" value="1"/>
</dbReference>
<dbReference type="EMBL" id="FOFA01000008">
    <property type="protein sequence ID" value="SER07795.1"/>
    <property type="molecule type" value="Genomic_DNA"/>
</dbReference>
<name>A0A1H9L9H6_9ACTN</name>
<dbReference type="InterPro" id="IPR038750">
    <property type="entry name" value="YczE/YyaS-like"/>
</dbReference>
<proteinExistence type="predicted"/>
<dbReference type="RefSeq" id="WP_198410244.1">
    <property type="nucleotide sequence ID" value="NZ_FOFA01000008.1"/>
</dbReference>
<feature type="transmembrane region" description="Helical" evidence="1">
    <location>
        <begin position="163"/>
        <end position="185"/>
    </location>
</feature>
<keyword evidence="1" id="KW-0472">Membrane</keyword>
<feature type="transmembrane region" description="Helical" evidence="1">
    <location>
        <begin position="97"/>
        <end position="116"/>
    </location>
</feature>
<keyword evidence="1" id="KW-1133">Transmembrane helix</keyword>
<reference evidence="3" key="1">
    <citation type="submission" date="2016-10" db="EMBL/GenBank/DDBJ databases">
        <authorList>
            <person name="Varghese N."/>
            <person name="Submissions S."/>
        </authorList>
    </citation>
    <scope>NUCLEOTIDE SEQUENCE [LARGE SCALE GENOMIC DNA]</scope>
    <source>
        <strain evidence="3">CGMCC 4.6856</strain>
    </source>
</reference>
<sequence>MLQLVVGLLGYGAAVMVMVLSGLGAASWSVLSEGVAKTLGVSFGTATNAVAVAVLLTWIPMRELSGVGTVLNVLVVGWAADLTALVVPVPATLGLRYVYLVVAVVAIAFFDALYLGAQFGSGPRDGLMTGLVRLTRLPVAVVRTAIEVCVATLGWVLGGQVGVGTVLLALVMGPLVSVFLPRLAVRLPDHAPPARRPQ</sequence>